<evidence type="ECO:0000256" key="1">
    <source>
        <dbReference type="SAM" id="MobiDB-lite"/>
    </source>
</evidence>
<proteinExistence type="predicted"/>
<feature type="region of interest" description="Disordered" evidence="1">
    <location>
        <begin position="28"/>
        <end position="132"/>
    </location>
</feature>
<feature type="chain" id="PRO_5004929532" evidence="2">
    <location>
        <begin position="27"/>
        <end position="132"/>
    </location>
</feature>
<gene>
    <name evidence="3" type="ORF">L484_015418</name>
</gene>
<dbReference type="AlphaFoldDB" id="W9RFW5"/>
<dbReference type="Proteomes" id="UP000030645">
    <property type="component" value="Unassembled WGS sequence"/>
</dbReference>
<protein>
    <submittedName>
        <fullName evidence="3">Uncharacterized protein</fullName>
    </submittedName>
</protein>
<dbReference type="EMBL" id="KE344994">
    <property type="protein sequence ID" value="EXB88728.1"/>
    <property type="molecule type" value="Genomic_DNA"/>
</dbReference>
<name>W9RFW5_9ROSA</name>
<feature type="compositionally biased region" description="Pro residues" evidence="1">
    <location>
        <begin position="59"/>
        <end position="68"/>
    </location>
</feature>
<reference evidence="4" key="1">
    <citation type="submission" date="2013-01" db="EMBL/GenBank/DDBJ databases">
        <title>Draft Genome Sequence of a Mulberry Tree, Morus notabilis C.K. Schneid.</title>
        <authorList>
            <person name="He N."/>
            <person name="Zhao S."/>
        </authorList>
    </citation>
    <scope>NUCLEOTIDE SEQUENCE</scope>
</reference>
<feature type="compositionally biased region" description="Basic and acidic residues" evidence="1">
    <location>
        <begin position="121"/>
        <end position="132"/>
    </location>
</feature>
<evidence type="ECO:0000313" key="3">
    <source>
        <dbReference type="EMBL" id="EXB88728.1"/>
    </source>
</evidence>
<feature type="signal peptide" evidence="2">
    <location>
        <begin position="1"/>
        <end position="26"/>
    </location>
</feature>
<accession>W9RFW5</accession>
<evidence type="ECO:0000256" key="2">
    <source>
        <dbReference type="SAM" id="SignalP"/>
    </source>
</evidence>
<feature type="compositionally biased region" description="Pro residues" evidence="1">
    <location>
        <begin position="103"/>
        <end position="113"/>
    </location>
</feature>
<keyword evidence="2" id="KW-0732">Signal</keyword>
<organism evidence="3 4">
    <name type="scientific">Morus notabilis</name>
    <dbReference type="NCBI Taxonomy" id="981085"/>
    <lineage>
        <taxon>Eukaryota</taxon>
        <taxon>Viridiplantae</taxon>
        <taxon>Streptophyta</taxon>
        <taxon>Embryophyta</taxon>
        <taxon>Tracheophyta</taxon>
        <taxon>Spermatophyta</taxon>
        <taxon>Magnoliopsida</taxon>
        <taxon>eudicotyledons</taxon>
        <taxon>Gunneridae</taxon>
        <taxon>Pentapetalae</taxon>
        <taxon>rosids</taxon>
        <taxon>fabids</taxon>
        <taxon>Rosales</taxon>
        <taxon>Moraceae</taxon>
        <taxon>Moreae</taxon>
        <taxon>Morus</taxon>
    </lineage>
</organism>
<sequence>MVFGIRLRLFLVLACVVLLFGDHVHSYNRPPARKNIQVDLSDDHHSDSPEQGFESFYPDTPPSRPSPDPGLSQLCPGVPSEAATSSGDPSIGLSEPLPRRAQPRPPSSRPAPTPTQVCQPRRRERERDTEEE</sequence>
<keyword evidence="4" id="KW-1185">Reference proteome</keyword>
<evidence type="ECO:0000313" key="4">
    <source>
        <dbReference type="Proteomes" id="UP000030645"/>
    </source>
</evidence>